<dbReference type="Proteomes" id="UP001049518">
    <property type="component" value="Chromosome"/>
</dbReference>
<name>A0ABX8QTS6_9ACTN</name>
<reference evidence="1" key="1">
    <citation type="submission" date="2020-07" db="EMBL/GenBank/DDBJ databases">
        <authorList>
            <person name="Tarantini F.S."/>
            <person name="Hong K.W."/>
            <person name="Chan K.G."/>
        </authorList>
    </citation>
    <scope>NUCLEOTIDE SEQUENCE</scope>
    <source>
        <strain evidence="1">32-07</strain>
    </source>
</reference>
<gene>
    <name evidence="1" type="ORF">AGRA3207_003152</name>
</gene>
<proteinExistence type="predicted"/>
<evidence type="ECO:0008006" key="3">
    <source>
        <dbReference type="Google" id="ProtNLM"/>
    </source>
</evidence>
<evidence type="ECO:0000313" key="2">
    <source>
        <dbReference type="Proteomes" id="UP001049518"/>
    </source>
</evidence>
<evidence type="ECO:0000313" key="1">
    <source>
        <dbReference type="EMBL" id="QXJ22190.1"/>
    </source>
</evidence>
<accession>A0ABX8QTS6</accession>
<dbReference type="RefSeq" id="WP_231335396.1">
    <property type="nucleotide sequence ID" value="NZ_CP059572.1"/>
</dbReference>
<organism evidence="1 2">
    <name type="scientific">Actinomadura graeca</name>
    <dbReference type="NCBI Taxonomy" id="2750812"/>
    <lineage>
        <taxon>Bacteria</taxon>
        <taxon>Bacillati</taxon>
        <taxon>Actinomycetota</taxon>
        <taxon>Actinomycetes</taxon>
        <taxon>Streptosporangiales</taxon>
        <taxon>Thermomonosporaceae</taxon>
        <taxon>Actinomadura</taxon>
    </lineage>
</organism>
<dbReference type="EMBL" id="CP059572">
    <property type="protein sequence ID" value="QXJ22190.1"/>
    <property type="molecule type" value="Genomic_DNA"/>
</dbReference>
<protein>
    <recommendedName>
        <fullName evidence="3">DUF2255 family protein</fullName>
    </recommendedName>
</protein>
<sequence length="68" mass="7684">MSSRAYEVVGDATMIIIVDAETRDVVGAAYAEEDPRWWRGVLNGRVRRLYVPADVPDPHMDVARRLQA</sequence>
<keyword evidence="2" id="KW-1185">Reference proteome</keyword>